<keyword evidence="11" id="KW-1185">Reference proteome</keyword>
<evidence type="ECO:0000256" key="7">
    <source>
        <dbReference type="ARBA" id="ARBA00044529"/>
    </source>
</evidence>
<dbReference type="GO" id="GO:0045027">
    <property type="term" value="F:DNA end binding"/>
    <property type="evidence" value="ECO:0007669"/>
    <property type="project" value="TreeGrafter"/>
</dbReference>
<dbReference type="InterPro" id="IPR053829">
    <property type="entry name" value="XLF-like_CC"/>
</dbReference>
<dbReference type="Gene3D" id="2.170.210.10">
    <property type="entry name" value="DNA double-strand break repair and VJ recombination XRCC4, N-terminal"/>
    <property type="match status" value="1"/>
</dbReference>
<dbReference type="AlphaFoldDB" id="A0AAD8G673"/>
<dbReference type="InterPro" id="IPR038051">
    <property type="entry name" value="XRCC4-like_N_sf"/>
</dbReference>
<dbReference type="InterPro" id="IPR052287">
    <property type="entry name" value="NHEJ_factor"/>
</dbReference>
<evidence type="ECO:0000313" key="11">
    <source>
        <dbReference type="Proteomes" id="UP001230051"/>
    </source>
</evidence>
<dbReference type="Pfam" id="PF09302">
    <property type="entry name" value="XLF"/>
    <property type="match status" value="1"/>
</dbReference>
<keyword evidence="2" id="KW-0227">DNA damage</keyword>
<organism evidence="10 11">
    <name type="scientific">Acipenser oxyrinchus oxyrinchus</name>
    <dbReference type="NCBI Taxonomy" id="40147"/>
    <lineage>
        <taxon>Eukaryota</taxon>
        <taxon>Metazoa</taxon>
        <taxon>Chordata</taxon>
        <taxon>Craniata</taxon>
        <taxon>Vertebrata</taxon>
        <taxon>Euteleostomi</taxon>
        <taxon>Actinopterygii</taxon>
        <taxon>Chondrostei</taxon>
        <taxon>Acipenseriformes</taxon>
        <taxon>Acipenseridae</taxon>
        <taxon>Acipenser</taxon>
    </lineage>
</organism>
<dbReference type="FunFam" id="2.170.210.10:FF:000001">
    <property type="entry name" value="Non-homologous end-joining factor 1"/>
    <property type="match status" value="1"/>
</dbReference>
<keyword evidence="3" id="KW-0238">DNA-binding</keyword>
<evidence type="ECO:0000256" key="6">
    <source>
        <dbReference type="ARBA" id="ARBA00025747"/>
    </source>
</evidence>
<comment type="subcellular location">
    <subcellularLocation>
        <location evidence="1">Nucleus</location>
    </subcellularLocation>
</comment>
<dbReference type="Pfam" id="PF21928">
    <property type="entry name" value="XLF_CC"/>
    <property type="match status" value="1"/>
</dbReference>
<dbReference type="Gene3D" id="1.10.287.450">
    <property type="entry name" value="Helix hairpin bin"/>
    <property type="match status" value="1"/>
</dbReference>
<dbReference type="GO" id="GO:0032807">
    <property type="term" value="C:DNA ligase IV complex"/>
    <property type="evidence" value="ECO:0007669"/>
    <property type="project" value="TreeGrafter"/>
</dbReference>
<feature type="domain" description="XLF-like N-terminal" evidence="8">
    <location>
        <begin position="15"/>
        <end position="128"/>
    </location>
</feature>
<evidence type="ECO:0000256" key="5">
    <source>
        <dbReference type="ARBA" id="ARBA00023242"/>
    </source>
</evidence>
<name>A0AAD8G673_ACIOX</name>
<dbReference type="PANTHER" id="PTHR32235">
    <property type="entry name" value="NON-HOMOLOGOUS END-JOINING FACTOR 1"/>
    <property type="match status" value="1"/>
</dbReference>
<dbReference type="Proteomes" id="UP001230051">
    <property type="component" value="Unassembled WGS sequence"/>
</dbReference>
<evidence type="ECO:0000256" key="3">
    <source>
        <dbReference type="ARBA" id="ARBA00023125"/>
    </source>
</evidence>
<dbReference type="GO" id="GO:0006303">
    <property type="term" value="P:double-strand break repair via nonhomologous end joining"/>
    <property type="evidence" value="ECO:0007669"/>
    <property type="project" value="TreeGrafter"/>
</dbReference>
<proteinExistence type="inferred from homology"/>
<reference evidence="10" key="1">
    <citation type="submission" date="2022-02" db="EMBL/GenBank/DDBJ databases">
        <title>Atlantic sturgeon de novo genome assembly.</title>
        <authorList>
            <person name="Stock M."/>
            <person name="Klopp C."/>
            <person name="Guiguen Y."/>
            <person name="Cabau C."/>
            <person name="Parinello H."/>
            <person name="Santidrian Yebra-Pimentel E."/>
            <person name="Kuhl H."/>
            <person name="Dirks R.P."/>
            <person name="Guessner J."/>
            <person name="Wuertz S."/>
            <person name="Du K."/>
            <person name="Schartl M."/>
        </authorList>
    </citation>
    <scope>NUCLEOTIDE SEQUENCE</scope>
    <source>
        <strain evidence="10">STURGEONOMICS-FGT-2020</strain>
        <tissue evidence="10">Whole blood</tissue>
    </source>
</reference>
<evidence type="ECO:0000256" key="4">
    <source>
        <dbReference type="ARBA" id="ARBA00023204"/>
    </source>
</evidence>
<accession>A0AAD8G673</accession>
<comment type="similarity">
    <text evidence="6">Belongs to the XRCC4-XLF family. XLF subfamily.</text>
</comment>
<evidence type="ECO:0000256" key="2">
    <source>
        <dbReference type="ARBA" id="ARBA00022763"/>
    </source>
</evidence>
<dbReference type="CDD" id="cd22285">
    <property type="entry name" value="HD_XLF_N"/>
    <property type="match status" value="1"/>
</dbReference>
<keyword evidence="4" id="KW-0234">DNA repair</keyword>
<dbReference type="EMBL" id="JAGXEW010000012">
    <property type="protein sequence ID" value="KAK1165469.1"/>
    <property type="molecule type" value="Genomic_DNA"/>
</dbReference>
<evidence type="ECO:0000256" key="1">
    <source>
        <dbReference type="ARBA" id="ARBA00004123"/>
    </source>
</evidence>
<feature type="non-terminal residue" evidence="10">
    <location>
        <position position="247"/>
    </location>
</feature>
<protein>
    <recommendedName>
        <fullName evidence="7">Non-homologous end-joining factor 1</fullName>
    </recommendedName>
</protein>
<gene>
    <name evidence="10" type="ORF">AOXY_G14012</name>
</gene>
<evidence type="ECO:0000259" key="9">
    <source>
        <dbReference type="Pfam" id="PF21928"/>
    </source>
</evidence>
<evidence type="ECO:0000259" key="8">
    <source>
        <dbReference type="Pfam" id="PF09302"/>
    </source>
</evidence>
<dbReference type="InterPro" id="IPR015381">
    <property type="entry name" value="XLF-like_N"/>
</dbReference>
<dbReference type="PANTHER" id="PTHR32235:SF1">
    <property type="entry name" value="NON-HOMOLOGOUS END-JOINING FACTOR 1"/>
    <property type="match status" value="1"/>
</dbReference>
<evidence type="ECO:0000313" key="10">
    <source>
        <dbReference type="EMBL" id="KAK1165469.1"/>
    </source>
</evidence>
<comment type="caution">
    <text evidence="10">The sequence shown here is derived from an EMBL/GenBank/DDBJ whole genome shotgun (WGS) entry which is preliminary data.</text>
</comment>
<keyword evidence="5" id="KW-0539">Nucleus</keyword>
<feature type="domain" description="XLF-like coiled-coil region" evidence="9">
    <location>
        <begin position="134"/>
        <end position="179"/>
    </location>
</feature>
<sequence length="247" mass="27809">MEVFGDSVEAPLDQPWVPVEIADTPFLAKVHFGDTAYQLLLSDLHCVWHEEADAKTIGERSQELNRRLKAPVSSFFRQLCVVARPKLEAGVSEGSTAMFSYERTPERLSLRVKSELAGVPFYWEFRCTPATVTIVCRHLVHPLLTMCQVLQRQAQDLMGLLGRKDAEILDYQENGATLTRGRLETGVFREQDFKELFLSEVNQKMASTCPNLGQLTIKAAVELGKPYDPEAKQAQELTKAVAYFCLL</sequence>